<keyword evidence="2 5" id="KW-0808">Transferase</keyword>
<comment type="subcellular location">
    <subcellularLocation>
        <location evidence="5">Cytoplasm</location>
    </subcellularLocation>
</comment>
<dbReference type="PATRIC" id="fig|443610.3.peg.1280"/>
<comment type="subunit">
    <text evidence="5">Homodimer.</text>
</comment>
<keyword evidence="5" id="KW-0963">Cytoplasm</keyword>
<proteinExistence type="inferred from homology"/>
<evidence type="ECO:0000256" key="4">
    <source>
        <dbReference type="ARBA" id="ARBA00038303"/>
    </source>
</evidence>
<dbReference type="EMBL" id="JZEX01000124">
    <property type="protein sequence ID" value="KKB11088.1"/>
    <property type="molecule type" value="Genomic_DNA"/>
</dbReference>
<gene>
    <name evidence="5" type="primary">rlmH</name>
    <name evidence="6" type="ORF">VE25_15050</name>
</gene>
<dbReference type="EC" id="2.1.1.177" evidence="5"/>
<dbReference type="InterPro" id="IPR029026">
    <property type="entry name" value="tRNA_m1G_MTases_N"/>
</dbReference>
<dbReference type="SUPFAM" id="SSF75217">
    <property type="entry name" value="alpha/beta knot"/>
    <property type="match status" value="1"/>
</dbReference>
<keyword evidence="7" id="KW-1185">Reference proteome</keyword>
<feature type="binding site" evidence="5">
    <location>
        <position position="75"/>
    </location>
    <ligand>
        <name>S-adenosyl-L-methionine</name>
        <dbReference type="ChEBI" id="CHEBI:59789"/>
    </ligand>
</feature>
<dbReference type="PIRSF" id="PIRSF004505">
    <property type="entry name" value="MT_bac"/>
    <property type="match status" value="1"/>
</dbReference>
<dbReference type="GO" id="GO:0005737">
    <property type="term" value="C:cytoplasm"/>
    <property type="evidence" value="ECO:0007669"/>
    <property type="project" value="UniProtKB-SubCell"/>
</dbReference>
<evidence type="ECO:0000256" key="1">
    <source>
        <dbReference type="ARBA" id="ARBA00022603"/>
    </source>
</evidence>
<dbReference type="CDD" id="cd18081">
    <property type="entry name" value="RlmH-like"/>
    <property type="match status" value="1"/>
</dbReference>
<dbReference type="PANTHER" id="PTHR33603:SF1">
    <property type="entry name" value="RIBOSOMAL RNA LARGE SUBUNIT METHYLTRANSFERASE H"/>
    <property type="match status" value="1"/>
</dbReference>
<protein>
    <recommendedName>
        <fullName evidence="5">Ribosomal RNA large subunit methyltransferase H</fullName>
        <ecNumber evidence="5">2.1.1.177</ecNumber>
    </recommendedName>
    <alternativeName>
        <fullName evidence="5">23S rRNA (pseudouridine1915-N3)-methyltransferase</fullName>
    </alternativeName>
    <alternativeName>
        <fullName evidence="5">23S rRNA m3Psi1915 methyltransferase</fullName>
    </alternativeName>
    <alternativeName>
        <fullName evidence="5">rRNA (pseudouridine-N3-)-methyltransferase RlmH</fullName>
    </alternativeName>
</protein>
<keyword evidence="1 5" id="KW-0489">Methyltransferase</keyword>
<dbReference type="InterPro" id="IPR029028">
    <property type="entry name" value="Alpha/beta_knot_MTases"/>
</dbReference>
<feature type="binding site" evidence="5">
    <location>
        <begin position="126"/>
        <end position="131"/>
    </location>
    <ligand>
        <name>S-adenosyl-L-methionine</name>
        <dbReference type="ChEBI" id="CHEBI:59789"/>
    </ligand>
</feature>
<dbReference type="RefSeq" id="WP_046109447.1">
    <property type="nucleotide sequence ID" value="NZ_JZEX01000124.1"/>
</dbReference>
<organism evidence="6 7">
    <name type="scientific">Devosia geojensis</name>
    <dbReference type="NCBI Taxonomy" id="443610"/>
    <lineage>
        <taxon>Bacteria</taxon>
        <taxon>Pseudomonadati</taxon>
        <taxon>Pseudomonadota</taxon>
        <taxon>Alphaproteobacteria</taxon>
        <taxon>Hyphomicrobiales</taxon>
        <taxon>Devosiaceae</taxon>
        <taxon>Devosia</taxon>
    </lineage>
</organism>
<dbReference type="PANTHER" id="PTHR33603">
    <property type="entry name" value="METHYLTRANSFERASE"/>
    <property type="match status" value="1"/>
</dbReference>
<sequence length="160" mass="17215">MRISIAAVGRMKAGPERELVARYLERAAGGGKPLALTGFEVSETTESRAAAAAARKAEEARALSALLPEGVRVALDERGRSMGSAAFAERIARWRDDGRPAVSFIIGGADGLDPEFVAEADLVLSFSPLTWPHQMVRIMLAEQLYRATTILAGHPYHRGD</sequence>
<dbReference type="OrthoDB" id="9806643at2"/>
<comment type="similarity">
    <text evidence="4 5">Belongs to the RNA methyltransferase RlmH family.</text>
</comment>
<accession>A0A0F5FQK0</accession>
<keyword evidence="5" id="KW-0698">rRNA processing</keyword>
<dbReference type="Gene3D" id="3.40.1280.10">
    <property type="match status" value="1"/>
</dbReference>
<dbReference type="HAMAP" id="MF_00658">
    <property type="entry name" value="23SrRNA_methyltr_H"/>
    <property type="match status" value="1"/>
</dbReference>
<evidence type="ECO:0000256" key="3">
    <source>
        <dbReference type="ARBA" id="ARBA00022691"/>
    </source>
</evidence>
<dbReference type="AlphaFoldDB" id="A0A0F5FQK0"/>
<dbReference type="Proteomes" id="UP000033632">
    <property type="component" value="Unassembled WGS sequence"/>
</dbReference>
<dbReference type="GO" id="GO:0070038">
    <property type="term" value="F:rRNA (pseudouridine-N3-)-methyltransferase activity"/>
    <property type="evidence" value="ECO:0007669"/>
    <property type="project" value="UniProtKB-UniRule"/>
</dbReference>
<keyword evidence="3 5" id="KW-0949">S-adenosyl-L-methionine</keyword>
<dbReference type="Pfam" id="PF02590">
    <property type="entry name" value="SPOUT_MTase"/>
    <property type="match status" value="1"/>
</dbReference>
<comment type="function">
    <text evidence="5">Specifically methylates the pseudouridine at position 1915 (m3Psi1915) in 23S rRNA.</text>
</comment>
<comment type="caution">
    <text evidence="6">The sequence shown here is derived from an EMBL/GenBank/DDBJ whole genome shotgun (WGS) entry which is preliminary data.</text>
</comment>
<evidence type="ECO:0000313" key="6">
    <source>
        <dbReference type="EMBL" id="KKB11088.1"/>
    </source>
</evidence>
<dbReference type="STRING" id="443610.VE25_15050"/>
<name>A0A0F5FQK0_9HYPH</name>
<comment type="catalytic activity">
    <reaction evidence="5">
        <text>pseudouridine(1915) in 23S rRNA + S-adenosyl-L-methionine = N(3)-methylpseudouridine(1915) in 23S rRNA + S-adenosyl-L-homocysteine + H(+)</text>
        <dbReference type="Rhea" id="RHEA:42752"/>
        <dbReference type="Rhea" id="RHEA-COMP:10221"/>
        <dbReference type="Rhea" id="RHEA-COMP:10222"/>
        <dbReference type="ChEBI" id="CHEBI:15378"/>
        <dbReference type="ChEBI" id="CHEBI:57856"/>
        <dbReference type="ChEBI" id="CHEBI:59789"/>
        <dbReference type="ChEBI" id="CHEBI:65314"/>
        <dbReference type="ChEBI" id="CHEBI:74486"/>
        <dbReference type="EC" id="2.1.1.177"/>
    </reaction>
</comment>
<dbReference type="InterPro" id="IPR003742">
    <property type="entry name" value="RlmH-like"/>
</dbReference>
<evidence type="ECO:0000313" key="7">
    <source>
        <dbReference type="Proteomes" id="UP000033632"/>
    </source>
</evidence>
<feature type="binding site" evidence="5">
    <location>
        <position position="107"/>
    </location>
    <ligand>
        <name>S-adenosyl-L-methionine</name>
        <dbReference type="ChEBI" id="CHEBI:59789"/>
    </ligand>
</feature>
<evidence type="ECO:0000256" key="2">
    <source>
        <dbReference type="ARBA" id="ARBA00022679"/>
    </source>
</evidence>
<evidence type="ECO:0000256" key="5">
    <source>
        <dbReference type="HAMAP-Rule" id="MF_00658"/>
    </source>
</evidence>
<dbReference type="NCBIfam" id="NF000989">
    <property type="entry name" value="PRK00103.2-3"/>
    <property type="match status" value="1"/>
</dbReference>
<reference evidence="6 7" key="1">
    <citation type="submission" date="2015-03" db="EMBL/GenBank/DDBJ databases">
        <authorList>
            <person name="Hassan Y.I."/>
            <person name="Lepp D."/>
            <person name="Li X.-Z."/>
            <person name="Zhou T."/>
        </authorList>
    </citation>
    <scope>NUCLEOTIDE SEQUENCE [LARGE SCALE GENOMIC DNA]</scope>
    <source>
        <strain evidence="6 7">BD-c194</strain>
    </source>
</reference>